<dbReference type="Gene3D" id="1.10.3730.20">
    <property type="match status" value="1"/>
</dbReference>
<feature type="transmembrane region" description="Helical" evidence="1">
    <location>
        <begin position="68"/>
        <end position="89"/>
    </location>
</feature>
<dbReference type="AlphaFoldDB" id="A0A7D5GB36"/>
<dbReference type="Pfam" id="PF00892">
    <property type="entry name" value="EamA"/>
    <property type="match status" value="1"/>
</dbReference>
<keyword evidence="1" id="KW-1133">Transmembrane helix</keyword>
<feature type="transmembrane region" description="Helical" evidence="1">
    <location>
        <begin position="6"/>
        <end position="23"/>
    </location>
</feature>
<dbReference type="InterPro" id="IPR037185">
    <property type="entry name" value="EmrE-like"/>
</dbReference>
<keyword evidence="1" id="KW-0812">Transmembrane</keyword>
<protein>
    <submittedName>
        <fullName evidence="3">EamA family transporter</fullName>
    </submittedName>
</protein>
<feature type="domain" description="EamA" evidence="2">
    <location>
        <begin position="5"/>
        <end position="138"/>
    </location>
</feature>
<feature type="transmembrane region" description="Helical" evidence="1">
    <location>
        <begin position="96"/>
        <end position="116"/>
    </location>
</feature>
<dbReference type="KEGG" id="halg:HUG10_06020"/>
<organism evidence="3 4">
    <name type="scientific">Halorarum halophilum</name>
    <dbReference type="NCBI Taxonomy" id="2743090"/>
    <lineage>
        <taxon>Archaea</taxon>
        <taxon>Methanobacteriati</taxon>
        <taxon>Methanobacteriota</taxon>
        <taxon>Stenosarchaea group</taxon>
        <taxon>Halobacteria</taxon>
        <taxon>Halobacteriales</taxon>
        <taxon>Haloferacaceae</taxon>
        <taxon>Halorarum</taxon>
    </lineage>
</organism>
<feature type="transmembrane region" description="Helical" evidence="1">
    <location>
        <begin position="35"/>
        <end position="56"/>
    </location>
</feature>
<gene>
    <name evidence="3" type="ORF">HUG10_06020</name>
</gene>
<keyword evidence="1" id="KW-0472">Membrane</keyword>
<accession>A0A7D5GB36</accession>
<sequence>MNYLPWAVLALLSYSMVAPLMRVATSGANPIPSNVAALVANAVLVVVTLGVIAVSGEGVLPYLDDPKMRYVLGAGACLAVGILAYYRALSMGQVSIVAPVFAMFFVTSSVVGVLALEEPVTARKVAGVGFAVIAVVLVAGE</sequence>
<feature type="transmembrane region" description="Helical" evidence="1">
    <location>
        <begin position="122"/>
        <end position="140"/>
    </location>
</feature>
<evidence type="ECO:0000313" key="4">
    <source>
        <dbReference type="Proteomes" id="UP000509750"/>
    </source>
</evidence>
<dbReference type="RefSeq" id="WP_179168701.1">
    <property type="nucleotide sequence ID" value="NZ_CP058529.1"/>
</dbReference>
<dbReference type="InterPro" id="IPR000620">
    <property type="entry name" value="EamA_dom"/>
</dbReference>
<evidence type="ECO:0000313" key="3">
    <source>
        <dbReference type="EMBL" id="QLG27126.1"/>
    </source>
</evidence>
<dbReference type="OrthoDB" id="156473at2157"/>
<keyword evidence="4" id="KW-1185">Reference proteome</keyword>
<dbReference type="Proteomes" id="UP000509750">
    <property type="component" value="Chromosome"/>
</dbReference>
<dbReference type="GO" id="GO:0016020">
    <property type="term" value="C:membrane"/>
    <property type="evidence" value="ECO:0007669"/>
    <property type="project" value="InterPro"/>
</dbReference>
<name>A0A7D5GB36_9EURY</name>
<dbReference type="GeneID" id="56028371"/>
<proteinExistence type="predicted"/>
<reference evidence="3 4" key="1">
    <citation type="submission" date="2020-07" db="EMBL/GenBank/DDBJ databases">
        <title>Gai3-2, isolated from salt lake.</title>
        <authorList>
            <person name="Cui H."/>
            <person name="Shi X."/>
        </authorList>
    </citation>
    <scope>NUCLEOTIDE SEQUENCE [LARGE SCALE GENOMIC DNA]</scope>
    <source>
        <strain evidence="3 4">Gai3-2</strain>
    </source>
</reference>
<evidence type="ECO:0000256" key="1">
    <source>
        <dbReference type="SAM" id="Phobius"/>
    </source>
</evidence>
<evidence type="ECO:0000259" key="2">
    <source>
        <dbReference type="Pfam" id="PF00892"/>
    </source>
</evidence>
<dbReference type="SUPFAM" id="SSF103481">
    <property type="entry name" value="Multidrug resistance efflux transporter EmrE"/>
    <property type="match status" value="1"/>
</dbReference>
<dbReference type="EMBL" id="CP058529">
    <property type="protein sequence ID" value="QLG27126.1"/>
    <property type="molecule type" value="Genomic_DNA"/>
</dbReference>